<comment type="subcellular location">
    <subcellularLocation>
        <location evidence="1">Cell membrane</location>
        <topology evidence="1">Multi-pass membrane protein</topology>
    </subcellularLocation>
</comment>
<protein>
    <submittedName>
        <fullName evidence="9">MFS transporter</fullName>
    </submittedName>
</protein>
<sequence length="409" mass="42644">MKHQPDAWNGAARAGLRPWRFVVAFGAISMLMDVVYEGARSITGPLLASLGASAVVVGVVTGAGEAAAFVLRLGSGPLADRSRRFWAWTISGYVLTAVSVPVLGVAGALWAACTLVIAERVGKAVRSPAKDTLLSHATAVTGRGRGFAVHEAMDQVGAVLGPLSVAGMMVVTHDDYAPSLGVLAVPGIAALALLAWLRLRVPDPTAYEIPEPRHRDTRQEPDGPQRDRPDRLPRTFWVYSAFTATTMAGFSTFGVISFHLVQRDLLSAAAVPVLYAAAMGTDAVAALATGWAYDRVGPRALTALPLLSAAVPVLAFTDTLTMVVAGALLWGAALGVQESTLRATVADLVQPDRRATAYGLFAAVMGTATLAGGTLAGFLYARSIPILIIFTVAVQAASLVLLAVTRPGR</sequence>
<keyword evidence="4 7" id="KW-1133">Transmembrane helix</keyword>
<dbReference type="PANTHER" id="PTHR42688:SF1">
    <property type="entry name" value="BLR5212 PROTEIN"/>
    <property type="match status" value="1"/>
</dbReference>
<feature type="transmembrane region" description="Helical" evidence="7">
    <location>
        <begin position="357"/>
        <end position="380"/>
    </location>
</feature>
<dbReference type="Pfam" id="PF07690">
    <property type="entry name" value="MFS_1"/>
    <property type="match status" value="1"/>
</dbReference>
<evidence type="ECO:0000313" key="10">
    <source>
        <dbReference type="Proteomes" id="UP001569904"/>
    </source>
</evidence>
<dbReference type="Gene3D" id="1.20.1250.20">
    <property type="entry name" value="MFS general substrate transporter like domains"/>
    <property type="match status" value="2"/>
</dbReference>
<feature type="region of interest" description="Disordered" evidence="6">
    <location>
        <begin position="207"/>
        <end position="231"/>
    </location>
</feature>
<dbReference type="EMBL" id="JAXCEH010000028">
    <property type="protein sequence ID" value="MFA1558245.1"/>
    <property type="molecule type" value="Genomic_DNA"/>
</dbReference>
<dbReference type="InterPro" id="IPR036259">
    <property type="entry name" value="MFS_trans_sf"/>
</dbReference>
<feature type="transmembrane region" description="Helical" evidence="7">
    <location>
        <begin position="176"/>
        <end position="197"/>
    </location>
</feature>
<evidence type="ECO:0000256" key="3">
    <source>
        <dbReference type="ARBA" id="ARBA00022692"/>
    </source>
</evidence>
<reference evidence="9 10" key="1">
    <citation type="submission" date="2023-11" db="EMBL/GenBank/DDBJ databases">
        <title>Actinomadura monticuli sp. nov., isolated from volcanic ash.</title>
        <authorList>
            <person name="Lee S.D."/>
            <person name="Yang H."/>
            <person name="Kim I.S."/>
        </authorList>
    </citation>
    <scope>NUCLEOTIDE SEQUENCE [LARGE SCALE GENOMIC DNA]</scope>
    <source>
        <strain evidence="9 10">DSM 45346</strain>
    </source>
</reference>
<feature type="transmembrane region" description="Helical" evidence="7">
    <location>
        <begin position="273"/>
        <end position="293"/>
    </location>
</feature>
<evidence type="ECO:0000256" key="4">
    <source>
        <dbReference type="ARBA" id="ARBA00022989"/>
    </source>
</evidence>
<feature type="transmembrane region" description="Helical" evidence="7">
    <location>
        <begin position="90"/>
        <end position="118"/>
    </location>
</feature>
<keyword evidence="2" id="KW-1003">Cell membrane</keyword>
<keyword evidence="3 7" id="KW-0812">Transmembrane</keyword>
<dbReference type="SUPFAM" id="SSF103473">
    <property type="entry name" value="MFS general substrate transporter"/>
    <property type="match status" value="1"/>
</dbReference>
<organism evidence="9 10">
    <name type="scientific">Actinomadura chokoriensis</name>
    <dbReference type="NCBI Taxonomy" id="454156"/>
    <lineage>
        <taxon>Bacteria</taxon>
        <taxon>Bacillati</taxon>
        <taxon>Actinomycetota</taxon>
        <taxon>Actinomycetes</taxon>
        <taxon>Streptosporangiales</taxon>
        <taxon>Thermomonosporaceae</taxon>
        <taxon>Actinomadura</taxon>
    </lineage>
</organism>
<comment type="caution">
    <text evidence="9">The sequence shown here is derived from an EMBL/GenBank/DDBJ whole genome shotgun (WGS) entry which is preliminary data.</text>
</comment>
<feature type="transmembrane region" description="Helical" evidence="7">
    <location>
        <begin position="20"/>
        <end position="39"/>
    </location>
</feature>
<dbReference type="RefSeq" id="WP_371945197.1">
    <property type="nucleotide sequence ID" value="NZ_JAXCEH010000028.1"/>
</dbReference>
<feature type="transmembrane region" description="Helical" evidence="7">
    <location>
        <begin position="236"/>
        <end position="261"/>
    </location>
</feature>
<dbReference type="PANTHER" id="PTHR42688">
    <property type="entry name" value="CONSERVED PROTEIN"/>
    <property type="match status" value="1"/>
</dbReference>
<evidence type="ECO:0000256" key="5">
    <source>
        <dbReference type="ARBA" id="ARBA00023136"/>
    </source>
</evidence>
<feature type="transmembrane region" description="Helical" evidence="7">
    <location>
        <begin position="313"/>
        <end position="336"/>
    </location>
</feature>
<proteinExistence type="predicted"/>
<dbReference type="InterPro" id="IPR052425">
    <property type="entry name" value="Uncharacterized_MFS-type"/>
</dbReference>
<evidence type="ECO:0000259" key="8">
    <source>
        <dbReference type="PROSITE" id="PS50850"/>
    </source>
</evidence>
<feature type="transmembrane region" description="Helical" evidence="7">
    <location>
        <begin position="46"/>
        <end position="70"/>
    </location>
</feature>
<evidence type="ECO:0000256" key="7">
    <source>
        <dbReference type="SAM" id="Phobius"/>
    </source>
</evidence>
<evidence type="ECO:0000256" key="6">
    <source>
        <dbReference type="SAM" id="MobiDB-lite"/>
    </source>
</evidence>
<keyword evidence="10" id="KW-1185">Reference proteome</keyword>
<feature type="compositionally biased region" description="Basic and acidic residues" evidence="6">
    <location>
        <begin position="210"/>
        <end position="231"/>
    </location>
</feature>
<dbReference type="InterPro" id="IPR011701">
    <property type="entry name" value="MFS"/>
</dbReference>
<evidence type="ECO:0000256" key="1">
    <source>
        <dbReference type="ARBA" id="ARBA00004651"/>
    </source>
</evidence>
<name>A0ABV4R5Q0_9ACTN</name>
<gene>
    <name evidence="9" type="ORF">SM436_31545</name>
</gene>
<accession>A0ABV4R5Q0</accession>
<dbReference type="CDD" id="cd17370">
    <property type="entry name" value="MFS_MJ1317_like"/>
    <property type="match status" value="1"/>
</dbReference>
<keyword evidence="5 7" id="KW-0472">Membrane</keyword>
<evidence type="ECO:0000256" key="2">
    <source>
        <dbReference type="ARBA" id="ARBA00022475"/>
    </source>
</evidence>
<evidence type="ECO:0000313" key="9">
    <source>
        <dbReference type="EMBL" id="MFA1558245.1"/>
    </source>
</evidence>
<feature type="domain" description="Major facilitator superfamily (MFS) profile" evidence="8">
    <location>
        <begin position="19"/>
        <end position="409"/>
    </location>
</feature>
<dbReference type="PROSITE" id="PS50850">
    <property type="entry name" value="MFS"/>
    <property type="match status" value="1"/>
</dbReference>
<feature type="transmembrane region" description="Helical" evidence="7">
    <location>
        <begin position="386"/>
        <end position="404"/>
    </location>
</feature>
<dbReference type="InterPro" id="IPR020846">
    <property type="entry name" value="MFS_dom"/>
</dbReference>
<dbReference type="Proteomes" id="UP001569904">
    <property type="component" value="Unassembled WGS sequence"/>
</dbReference>